<protein>
    <recommendedName>
        <fullName evidence="3">Sec translocon accessory complex subunit YajC</fullName>
    </recommendedName>
</protein>
<evidence type="ECO:0000313" key="13">
    <source>
        <dbReference type="Proteomes" id="UP000652074"/>
    </source>
</evidence>
<organism evidence="12 13">
    <name type="scientific">Aromatoleum petrolei</name>
    <dbReference type="NCBI Taxonomy" id="76116"/>
    <lineage>
        <taxon>Bacteria</taxon>
        <taxon>Pseudomonadati</taxon>
        <taxon>Pseudomonadota</taxon>
        <taxon>Betaproteobacteria</taxon>
        <taxon>Rhodocyclales</taxon>
        <taxon>Rhodocyclaceae</taxon>
        <taxon>Aromatoleum</taxon>
    </lineage>
</organism>
<evidence type="ECO:0000256" key="11">
    <source>
        <dbReference type="SAM" id="Phobius"/>
    </source>
</evidence>
<keyword evidence="5" id="KW-1003">Cell membrane</keyword>
<comment type="similarity">
    <text evidence="2">Belongs to the YajC family.</text>
</comment>
<comment type="caution">
    <text evidence="12">The sequence shown here is derived from an EMBL/GenBank/DDBJ whole genome shotgun (WGS) entry which is preliminary data.</text>
</comment>
<evidence type="ECO:0000256" key="4">
    <source>
        <dbReference type="ARBA" id="ARBA00022448"/>
    </source>
</evidence>
<dbReference type="PRINTS" id="PR01853">
    <property type="entry name" value="YAJCTRNLCASE"/>
</dbReference>
<evidence type="ECO:0000256" key="2">
    <source>
        <dbReference type="ARBA" id="ARBA00006742"/>
    </source>
</evidence>
<feature type="transmembrane region" description="Helical" evidence="11">
    <location>
        <begin position="20"/>
        <end position="38"/>
    </location>
</feature>
<evidence type="ECO:0000256" key="9">
    <source>
        <dbReference type="ARBA" id="ARBA00023010"/>
    </source>
</evidence>
<evidence type="ECO:0000256" key="8">
    <source>
        <dbReference type="ARBA" id="ARBA00022989"/>
    </source>
</evidence>
<evidence type="ECO:0000313" key="12">
    <source>
        <dbReference type="EMBL" id="NMF87473.1"/>
    </source>
</evidence>
<dbReference type="Proteomes" id="UP000652074">
    <property type="component" value="Unassembled WGS sequence"/>
</dbReference>
<accession>A0ABX1MHQ4</accession>
<evidence type="ECO:0000256" key="6">
    <source>
        <dbReference type="ARBA" id="ARBA00022692"/>
    </source>
</evidence>
<evidence type="ECO:0000256" key="5">
    <source>
        <dbReference type="ARBA" id="ARBA00022475"/>
    </source>
</evidence>
<dbReference type="EMBL" id="WTVR01000004">
    <property type="protein sequence ID" value="NMF87473.1"/>
    <property type="molecule type" value="Genomic_DNA"/>
</dbReference>
<keyword evidence="9" id="KW-0811">Translocation</keyword>
<keyword evidence="6 11" id="KW-0812">Transmembrane</keyword>
<dbReference type="Pfam" id="PF02699">
    <property type="entry name" value="YajC"/>
    <property type="match status" value="1"/>
</dbReference>
<keyword evidence="10 11" id="KW-0472">Membrane</keyword>
<sequence length="108" mass="11568">MFISNAYAQAAAGGDPTGGLMGMLPLILMFIVLWFLMIRPQMKRAKEHKAMVSALAKGDEVVTQGGIAGRVTQVGDNFLRIEIADNVNILVQNQAVATVLPKGTLKTL</sequence>
<dbReference type="SMART" id="SM01323">
    <property type="entry name" value="YajC"/>
    <property type="match status" value="1"/>
</dbReference>
<keyword evidence="13" id="KW-1185">Reference proteome</keyword>
<keyword evidence="7" id="KW-0653">Protein transport</keyword>
<evidence type="ECO:0000256" key="7">
    <source>
        <dbReference type="ARBA" id="ARBA00022927"/>
    </source>
</evidence>
<keyword evidence="4" id="KW-0813">Transport</keyword>
<dbReference type="InterPro" id="IPR003849">
    <property type="entry name" value="Preprotein_translocase_YajC"/>
</dbReference>
<reference evidence="12 13" key="1">
    <citation type="submission" date="2019-12" db="EMBL/GenBank/DDBJ databases">
        <title>Comparative genomics gives insights into the taxonomy of the Azoarcus-Aromatoleum group and reveals separate origins of nif in the plant-associated Azoarcus and non-plant-associated Aromatoleum sub-groups.</title>
        <authorList>
            <person name="Lafos M."/>
            <person name="Maluk M."/>
            <person name="Batista M."/>
            <person name="Junghare M."/>
            <person name="Carmona M."/>
            <person name="Faoro H."/>
            <person name="Cruz L.M."/>
            <person name="Battistoni F."/>
            <person name="De Souza E."/>
            <person name="Pedrosa F."/>
            <person name="Chen W.-M."/>
            <person name="Poole P.S."/>
            <person name="Dixon R.A."/>
            <person name="James E.K."/>
        </authorList>
    </citation>
    <scope>NUCLEOTIDE SEQUENCE [LARGE SCALE GENOMIC DNA]</scope>
    <source>
        <strain evidence="12 13">ToN1</strain>
    </source>
</reference>
<evidence type="ECO:0000256" key="3">
    <source>
        <dbReference type="ARBA" id="ARBA00014962"/>
    </source>
</evidence>
<evidence type="ECO:0000256" key="1">
    <source>
        <dbReference type="ARBA" id="ARBA00004162"/>
    </source>
</evidence>
<keyword evidence="8 11" id="KW-1133">Transmembrane helix</keyword>
<dbReference type="PANTHER" id="PTHR33909">
    <property type="entry name" value="SEC TRANSLOCON ACCESSORY COMPLEX SUBUNIT YAJC"/>
    <property type="match status" value="1"/>
</dbReference>
<dbReference type="RefSeq" id="WP_169204906.1">
    <property type="nucleotide sequence ID" value="NZ_CP059560.1"/>
</dbReference>
<evidence type="ECO:0000256" key="10">
    <source>
        <dbReference type="ARBA" id="ARBA00023136"/>
    </source>
</evidence>
<name>A0ABX1MHQ4_9RHOO</name>
<proteinExistence type="inferred from homology"/>
<comment type="subcellular location">
    <subcellularLocation>
        <location evidence="1">Cell membrane</location>
        <topology evidence="1">Single-pass membrane protein</topology>
    </subcellularLocation>
</comment>
<dbReference type="PANTHER" id="PTHR33909:SF1">
    <property type="entry name" value="SEC TRANSLOCON ACCESSORY COMPLEX SUBUNIT YAJC"/>
    <property type="match status" value="1"/>
</dbReference>
<dbReference type="NCBIfam" id="TIGR00739">
    <property type="entry name" value="yajC"/>
    <property type="match status" value="1"/>
</dbReference>
<gene>
    <name evidence="12" type="primary">yajC</name>
    <name evidence="12" type="ORF">GPA26_03160</name>
</gene>